<evidence type="ECO:0000313" key="1">
    <source>
        <dbReference type="EMBL" id="KAI4559899.1"/>
    </source>
</evidence>
<accession>A0ACB9U6V6</accession>
<name>A0ACB9U6V6_9CETA</name>
<organism evidence="1 2">
    <name type="scientific">Ovis ammon polii x Ovis aries</name>
    <dbReference type="NCBI Taxonomy" id="2918886"/>
    <lineage>
        <taxon>Eukaryota</taxon>
        <taxon>Metazoa</taxon>
        <taxon>Chordata</taxon>
        <taxon>Craniata</taxon>
        <taxon>Vertebrata</taxon>
        <taxon>Euteleostomi</taxon>
        <taxon>Mammalia</taxon>
        <taxon>Eutheria</taxon>
        <taxon>Laurasiatheria</taxon>
        <taxon>Artiodactyla</taxon>
        <taxon>Ruminantia</taxon>
        <taxon>Pecora</taxon>
        <taxon>Bovidae</taxon>
        <taxon>Caprinae</taxon>
        <taxon>Ovis</taxon>
    </lineage>
</organism>
<keyword evidence="2" id="KW-1185">Reference proteome</keyword>
<proteinExistence type="predicted"/>
<dbReference type="EMBL" id="CM043048">
    <property type="protein sequence ID" value="KAI4559899.1"/>
    <property type="molecule type" value="Genomic_DNA"/>
</dbReference>
<evidence type="ECO:0000313" key="2">
    <source>
        <dbReference type="Proteomes" id="UP001057279"/>
    </source>
</evidence>
<comment type="caution">
    <text evidence="1">The sequence shown here is derived from an EMBL/GenBank/DDBJ whole genome shotgun (WGS) entry which is preliminary data.</text>
</comment>
<protein>
    <submittedName>
        <fullName evidence="1">Uncharacterized protein</fullName>
    </submittedName>
</protein>
<reference evidence="1" key="1">
    <citation type="submission" date="2022-03" db="EMBL/GenBank/DDBJ databases">
        <title>Genomic analyses of argali, domestic sheep and their hybrids provide insights into chromosomal evolution, heterosis and genetic basis of agronomic traits.</title>
        <authorList>
            <person name="Li M."/>
        </authorList>
    </citation>
    <scope>NUCLEOTIDE SEQUENCE</scope>
    <source>
        <strain evidence="1">F1 hybrid</strain>
    </source>
</reference>
<sequence>MARRPGAARPLLGGLGPAALVARALVSASLGLVRRGRRRTGGSSSRAPPPSTLLGGCPGLAQGPGGAPAGLQTSDGSAPVSRHTGALAPRTHRRQRDHGGTEVFTSGCRREMLRAACEECRGSLCLQHRRPLDHGCARRAHPGSSAG</sequence>
<dbReference type="Proteomes" id="UP001057279">
    <property type="component" value="Linkage Group LG23"/>
</dbReference>
<gene>
    <name evidence="1" type="ORF">MJG53_018425</name>
</gene>